<organism evidence="6 7">
    <name type="scientific">Thalassotalea castellviae</name>
    <dbReference type="NCBI Taxonomy" id="3075612"/>
    <lineage>
        <taxon>Bacteria</taxon>
        <taxon>Pseudomonadati</taxon>
        <taxon>Pseudomonadota</taxon>
        <taxon>Gammaproteobacteria</taxon>
        <taxon>Alteromonadales</taxon>
        <taxon>Colwelliaceae</taxon>
        <taxon>Thalassotalea</taxon>
    </lineage>
</organism>
<evidence type="ECO:0000259" key="5">
    <source>
        <dbReference type="Pfam" id="PF00462"/>
    </source>
</evidence>
<evidence type="ECO:0000313" key="7">
    <source>
        <dbReference type="Proteomes" id="UP001266357"/>
    </source>
</evidence>
<evidence type="ECO:0000256" key="4">
    <source>
        <dbReference type="RuleBase" id="RU364065"/>
    </source>
</evidence>
<dbReference type="InterPro" id="IPR011900">
    <property type="entry name" value="GRX_bact"/>
</dbReference>
<dbReference type="EMBL" id="JAVRIF010000004">
    <property type="protein sequence ID" value="MDT0603783.1"/>
    <property type="molecule type" value="Genomic_DNA"/>
</dbReference>
<keyword evidence="4" id="KW-0676">Redox-active center</keyword>
<dbReference type="PRINTS" id="PR00160">
    <property type="entry name" value="GLUTAREDOXIN"/>
</dbReference>
<keyword evidence="4" id="KW-0963">Cytoplasm</keyword>
<gene>
    <name evidence="6" type="primary">grxC</name>
    <name evidence="6" type="ORF">RM573_09270</name>
</gene>
<dbReference type="PANTHER" id="PTHR45694">
    <property type="entry name" value="GLUTAREDOXIN 2"/>
    <property type="match status" value="1"/>
</dbReference>
<keyword evidence="2 4" id="KW-0813">Transport</keyword>
<dbReference type="CDD" id="cd03418">
    <property type="entry name" value="GRX_GRXb_1_3_like"/>
    <property type="match status" value="1"/>
</dbReference>
<dbReference type="InterPro" id="IPR036249">
    <property type="entry name" value="Thioredoxin-like_sf"/>
</dbReference>
<dbReference type="SUPFAM" id="SSF52833">
    <property type="entry name" value="Thioredoxin-like"/>
    <property type="match status" value="1"/>
</dbReference>
<comment type="similarity">
    <text evidence="1 4">Belongs to the glutaredoxin family.</text>
</comment>
<sequence>MMAVEIYTKVTCGFCMRAKMLLDHKQVNYTEIKIDNDAQLREQMIQRSQGAFTVPQIFIHDHHVGGCDELYALHAQNKLDTLLQGEV</sequence>
<evidence type="ECO:0000313" key="6">
    <source>
        <dbReference type="EMBL" id="MDT0603783.1"/>
    </source>
</evidence>
<dbReference type="InterPro" id="IPR014025">
    <property type="entry name" value="Glutaredoxin_subgr"/>
</dbReference>
<keyword evidence="3 4" id="KW-0249">Electron transport</keyword>
<dbReference type="Gene3D" id="3.40.30.10">
    <property type="entry name" value="Glutaredoxin"/>
    <property type="match status" value="1"/>
</dbReference>
<dbReference type="InterPro" id="IPR002109">
    <property type="entry name" value="Glutaredoxin"/>
</dbReference>
<dbReference type="PROSITE" id="PS51354">
    <property type="entry name" value="GLUTAREDOXIN_2"/>
    <property type="match status" value="1"/>
</dbReference>
<dbReference type="Proteomes" id="UP001266357">
    <property type="component" value="Unassembled WGS sequence"/>
</dbReference>
<keyword evidence="7" id="KW-1185">Reference proteome</keyword>
<feature type="domain" description="Glutaredoxin" evidence="5">
    <location>
        <begin position="4"/>
        <end position="64"/>
    </location>
</feature>
<evidence type="ECO:0000256" key="2">
    <source>
        <dbReference type="ARBA" id="ARBA00022448"/>
    </source>
</evidence>
<dbReference type="NCBIfam" id="TIGR02181">
    <property type="entry name" value="GRX_bact"/>
    <property type="match status" value="1"/>
</dbReference>
<protein>
    <recommendedName>
        <fullName evidence="4">Glutaredoxin</fullName>
    </recommendedName>
</protein>
<evidence type="ECO:0000256" key="1">
    <source>
        <dbReference type="ARBA" id="ARBA00007787"/>
    </source>
</evidence>
<comment type="caution">
    <text evidence="6">The sequence shown here is derived from an EMBL/GenBank/DDBJ whole genome shotgun (WGS) entry which is preliminary data.</text>
</comment>
<name>A0ABU3A1M1_9GAMM</name>
<accession>A0ABU3A1M1</accession>
<reference evidence="6 7" key="1">
    <citation type="submission" date="2023-09" db="EMBL/GenBank/DDBJ databases">
        <authorList>
            <person name="Rey-Velasco X."/>
        </authorList>
    </citation>
    <scope>NUCLEOTIDE SEQUENCE [LARGE SCALE GENOMIC DNA]</scope>
    <source>
        <strain evidence="6 7">W431</strain>
    </source>
</reference>
<dbReference type="Pfam" id="PF00462">
    <property type="entry name" value="Glutaredoxin"/>
    <property type="match status" value="1"/>
</dbReference>
<dbReference type="PANTHER" id="PTHR45694:SF18">
    <property type="entry name" value="GLUTAREDOXIN-1-RELATED"/>
    <property type="match status" value="1"/>
</dbReference>
<evidence type="ECO:0000256" key="3">
    <source>
        <dbReference type="ARBA" id="ARBA00022982"/>
    </source>
</evidence>
<comment type="function">
    <text evidence="4">Has a glutathione-disulfide oxidoreductase activity in the presence of NADPH and glutathione reductase. Reduces low molecular weight disulfides and proteins.</text>
</comment>
<proteinExistence type="inferred from homology"/>